<accession>A0A814EL58</accession>
<evidence type="ECO:0000313" key="1">
    <source>
        <dbReference type="EMBL" id="CAF0970684.1"/>
    </source>
</evidence>
<keyword evidence="2" id="KW-1185">Reference proteome</keyword>
<dbReference type="Proteomes" id="UP000663879">
    <property type="component" value="Unassembled WGS sequence"/>
</dbReference>
<protein>
    <submittedName>
        <fullName evidence="1">Uncharacterized protein</fullName>
    </submittedName>
</protein>
<dbReference type="AlphaFoldDB" id="A0A814EL58"/>
<organism evidence="1 2">
    <name type="scientific">Brachionus calyciflorus</name>
    <dbReference type="NCBI Taxonomy" id="104777"/>
    <lineage>
        <taxon>Eukaryota</taxon>
        <taxon>Metazoa</taxon>
        <taxon>Spiralia</taxon>
        <taxon>Gnathifera</taxon>
        <taxon>Rotifera</taxon>
        <taxon>Eurotatoria</taxon>
        <taxon>Monogononta</taxon>
        <taxon>Pseudotrocha</taxon>
        <taxon>Ploima</taxon>
        <taxon>Brachionidae</taxon>
        <taxon>Brachionus</taxon>
    </lineage>
</organism>
<dbReference type="EMBL" id="CAJNOC010003166">
    <property type="protein sequence ID" value="CAF0970684.1"/>
    <property type="molecule type" value="Genomic_DNA"/>
</dbReference>
<evidence type="ECO:0000313" key="2">
    <source>
        <dbReference type="Proteomes" id="UP000663879"/>
    </source>
</evidence>
<dbReference type="OrthoDB" id="8963080at2759"/>
<reference evidence="1" key="1">
    <citation type="submission" date="2021-02" db="EMBL/GenBank/DDBJ databases">
        <authorList>
            <person name="Nowell W R."/>
        </authorList>
    </citation>
    <scope>NUCLEOTIDE SEQUENCE</scope>
    <source>
        <strain evidence="1">Ploen Becks lab</strain>
    </source>
</reference>
<sequence length="257" mass="30591">MSENIPILFEISKDEQSLTSYAIDFPSPCSASILLEYIENEIKSNFPTLQIEKILYEHDIFKRKVQLKKENTFFKPTILEVFLKKNELLFRNDTSFKFDYRQNRMPVITEAQSSMDSSVLDNSGFYMKSSNEVVSWRRMLVRTLGTYLIRAYDDKPSKKVKEDHVRELINMFPFLKSEAHRKGYSEAHRKGYEHIYNIDNETGFLAYYIRNKRSRDPCIDTRHYKKRKVNDLINESEQNELEASQIINQEYEEEVED</sequence>
<name>A0A814EL58_9BILA</name>
<proteinExistence type="predicted"/>
<gene>
    <name evidence="1" type="ORF">OXX778_LOCUS14901</name>
</gene>
<comment type="caution">
    <text evidence="1">The sequence shown here is derived from an EMBL/GenBank/DDBJ whole genome shotgun (WGS) entry which is preliminary data.</text>
</comment>